<evidence type="ECO:0000313" key="3">
    <source>
        <dbReference type="EMBL" id="KAL3684936.1"/>
    </source>
</evidence>
<evidence type="ECO:0008006" key="5">
    <source>
        <dbReference type="Google" id="ProtNLM"/>
    </source>
</evidence>
<dbReference type="InterPro" id="IPR002885">
    <property type="entry name" value="PPR_rpt"/>
</dbReference>
<feature type="repeat" description="PPR" evidence="2">
    <location>
        <begin position="306"/>
        <end position="340"/>
    </location>
</feature>
<dbReference type="AlphaFoldDB" id="A0ABD3H1X3"/>
<reference evidence="3 4" key="1">
    <citation type="submission" date="2024-09" db="EMBL/GenBank/DDBJ databases">
        <title>Chromosome-scale assembly of Riccia sorocarpa.</title>
        <authorList>
            <person name="Paukszto L."/>
        </authorList>
    </citation>
    <scope>NUCLEOTIDE SEQUENCE [LARGE SCALE GENOMIC DNA]</scope>
    <source>
        <strain evidence="3">LP-2024</strain>
        <tissue evidence="3">Aerial parts of the thallus</tissue>
    </source>
</reference>
<comment type="caution">
    <text evidence="3">The sequence shown here is derived from an EMBL/GenBank/DDBJ whole genome shotgun (WGS) entry which is preliminary data.</text>
</comment>
<evidence type="ECO:0000313" key="4">
    <source>
        <dbReference type="Proteomes" id="UP001633002"/>
    </source>
</evidence>
<evidence type="ECO:0000256" key="1">
    <source>
        <dbReference type="ARBA" id="ARBA00022737"/>
    </source>
</evidence>
<accession>A0ABD3H1X3</accession>
<gene>
    <name evidence="3" type="ORF">R1sor_002958</name>
</gene>
<name>A0ABD3H1X3_9MARC</name>
<feature type="repeat" description="PPR" evidence="2">
    <location>
        <begin position="376"/>
        <end position="410"/>
    </location>
</feature>
<protein>
    <recommendedName>
        <fullName evidence="5">Pentatricopeptide repeat-containing protein</fullName>
    </recommendedName>
</protein>
<dbReference type="NCBIfam" id="TIGR00756">
    <property type="entry name" value="PPR"/>
    <property type="match status" value="4"/>
</dbReference>
<keyword evidence="4" id="KW-1185">Reference proteome</keyword>
<dbReference type="PANTHER" id="PTHR47941">
    <property type="entry name" value="PENTATRICOPEPTIDE REPEAT-CONTAINING PROTEIN 3, MITOCHONDRIAL"/>
    <property type="match status" value="1"/>
</dbReference>
<dbReference type="PROSITE" id="PS51375">
    <property type="entry name" value="PPR"/>
    <property type="match status" value="5"/>
</dbReference>
<dbReference type="Proteomes" id="UP001633002">
    <property type="component" value="Unassembled WGS sequence"/>
</dbReference>
<dbReference type="Gene3D" id="1.25.40.10">
    <property type="entry name" value="Tetratricopeptide repeat domain"/>
    <property type="match status" value="3"/>
</dbReference>
<organism evidence="3 4">
    <name type="scientific">Riccia sorocarpa</name>
    <dbReference type="NCBI Taxonomy" id="122646"/>
    <lineage>
        <taxon>Eukaryota</taxon>
        <taxon>Viridiplantae</taxon>
        <taxon>Streptophyta</taxon>
        <taxon>Embryophyta</taxon>
        <taxon>Marchantiophyta</taxon>
        <taxon>Marchantiopsida</taxon>
        <taxon>Marchantiidae</taxon>
        <taxon>Marchantiales</taxon>
        <taxon>Ricciaceae</taxon>
        <taxon>Riccia</taxon>
    </lineage>
</organism>
<dbReference type="EMBL" id="JBJQOH010000006">
    <property type="protein sequence ID" value="KAL3684936.1"/>
    <property type="molecule type" value="Genomic_DNA"/>
</dbReference>
<sequence length="544" mass="60538">MSLKGSALFPWQLHALKFGIPGVFYRLPYLRPVAGSSSVSTSGLSSQQEDGCGIIQKKEGPGSALMIPKEGPGSALCIVTDSEEERERRERRLWEKGLRKSVYETLRNDRITVDLFPELNFPFEGNYFPKLVPLVAQKIHHLLDKGADVEVVGELLDFLGISLNPHLVGEVVKLLTDLRVSLRFFEWAKCQPEYEHNAHAYSQLLCSLARKREKHEFLAAALDILEEMMTKGLVPSTVAVNKVIDRLCKANKLNVALKLMREVEANGVCFTVFTYNSVISALGKHGRFRELFKMLEKMESQSIQPNLLTYNSIIHSFGMAGEWQVACRVFDELPQKGITPDVITYNSLIAGLFKVGQTDEAIKVCGLMTLSGCEPDVVTYNSLIAGLVQATRLDDALKIFSFMKEKNCNPDVVTYNTLIGEFVFRNKFAEVSGVLAEMKKVGCLPTKTTRNLLLEIGLVDRIRALWGEELAAHLDCDCGEASLPSNHSDYFAFWLSGTGYSRGHSRCVLLPHSCWSLLSSFTSRQKALVGVTDETTVAEQITGI</sequence>
<dbReference type="Pfam" id="PF01535">
    <property type="entry name" value="PPR"/>
    <property type="match status" value="2"/>
</dbReference>
<dbReference type="Pfam" id="PF13041">
    <property type="entry name" value="PPR_2"/>
    <property type="match status" value="2"/>
</dbReference>
<evidence type="ECO:0000256" key="2">
    <source>
        <dbReference type="PROSITE-ProRule" id="PRU00708"/>
    </source>
</evidence>
<dbReference type="InterPro" id="IPR011990">
    <property type="entry name" value="TPR-like_helical_dom_sf"/>
</dbReference>
<feature type="repeat" description="PPR" evidence="2">
    <location>
        <begin position="271"/>
        <end position="305"/>
    </location>
</feature>
<feature type="repeat" description="PPR" evidence="2">
    <location>
        <begin position="411"/>
        <end position="445"/>
    </location>
</feature>
<proteinExistence type="predicted"/>
<keyword evidence="1" id="KW-0677">Repeat</keyword>
<feature type="repeat" description="PPR" evidence="2">
    <location>
        <begin position="341"/>
        <end position="375"/>
    </location>
</feature>